<feature type="compositionally biased region" description="Basic and acidic residues" evidence="14">
    <location>
        <begin position="680"/>
        <end position="695"/>
    </location>
</feature>
<feature type="domain" description="C2H2-type" evidence="15">
    <location>
        <begin position="411"/>
        <end position="438"/>
    </location>
</feature>
<comment type="caution">
    <text evidence="16">The sequence shown here is derived from an EMBL/GenBank/DDBJ whole genome shotgun (WGS) entry which is preliminary data.</text>
</comment>
<dbReference type="FunFam" id="3.30.160.60:FF:000211">
    <property type="entry name" value="PR domain zinc finger protein 1"/>
    <property type="match status" value="1"/>
</dbReference>
<evidence type="ECO:0000256" key="8">
    <source>
        <dbReference type="ARBA" id="ARBA00023015"/>
    </source>
</evidence>
<feature type="region of interest" description="Disordered" evidence="14">
    <location>
        <begin position="1"/>
        <end position="200"/>
    </location>
</feature>
<name>A0AAN9GI33_9CAEN</name>
<dbReference type="GO" id="GO:0005634">
    <property type="term" value="C:nucleus"/>
    <property type="evidence" value="ECO:0007669"/>
    <property type="project" value="UniProtKB-SubCell"/>
</dbReference>
<feature type="domain" description="C2H2-type" evidence="15">
    <location>
        <begin position="523"/>
        <end position="550"/>
    </location>
</feature>
<keyword evidence="7" id="KW-0391">Immunity</keyword>
<dbReference type="PANTHER" id="PTHR23235:SF120">
    <property type="entry name" value="KRUPPEL-LIKE FACTOR 15"/>
    <property type="match status" value="1"/>
</dbReference>
<dbReference type="GO" id="GO:0000978">
    <property type="term" value="F:RNA polymerase II cis-regulatory region sequence-specific DNA binding"/>
    <property type="evidence" value="ECO:0007669"/>
    <property type="project" value="TreeGrafter"/>
</dbReference>
<feature type="region of interest" description="Disordered" evidence="14">
    <location>
        <begin position="680"/>
        <end position="787"/>
    </location>
</feature>
<feature type="domain" description="C2H2-type" evidence="15">
    <location>
        <begin position="439"/>
        <end position="466"/>
    </location>
</feature>
<dbReference type="PANTHER" id="PTHR23235">
    <property type="entry name" value="KRUEPPEL-LIKE TRANSCRIPTION FACTOR"/>
    <property type="match status" value="1"/>
</dbReference>
<feature type="compositionally biased region" description="Polar residues" evidence="14">
    <location>
        <begin position="79"/>
        <end position="89"/>
    </location>
</feature>
<evidence type="ECO:0000256" key="3">
    <source>
        <dbReference type="ARBA" id="ARBA00022723"/>
    </source>
</evidence>
<dbReference type="FunFam" id="3.30.160.60:FF:000833">
    <property type="entry name" value="PR domain zinc finger protein"/>
    <property type="match status" value="1"/>
</dbReference>
<feature type="compositionally biased region" description="Pro residues" evidence="14">
    <location>
        <begin position="356"/>
        <end position="368"/>
    </location>
</feature>
<protein>
    <recommendedName>
        <fullName evidence="15">C2H2-type domain-containing protein</fullName>
    </recommendedName>
</protein>
<dbReference type="GO" id="GO:0002250">
    <property type="term" value="P:adaptive immune response"/>
    <property type="evidence" value="ECO:0007669"/>
    <property type="project" value="UniProtKB-KW"/>
</dbReference>
<evidence type="ECO:0000259" key="15">
    <source>
        <dbReference type="PROSITE" id="PS50157"/>
    </source>
</evidence>
<evidence type="ECO:0000256" key="6">
    <source>
        <dbReference type="ARBA" id="ARBA00022833"/>
    </source>
</evidence>
<feature type="domain" description="C2H2-type" evidence="15">
    <location>
        <begin position="495"/>
        <end position="522"/>
    </location>
</feature>
<evidence type="ECO:0000256" key="4">
    <source>
        <dbReference type="ARBA" id="ARBA00022737"/>
    </source>
</evidence>
<feature type="compositionally biased region" description="Low complexity" evidence="14">
    <location>
        <begin position="153"/>
        <end position="167"/>
    </location>
</feature>
<keyword evidence="5 13" id="KW-0863">Zinc-finger</keyword>
<dbReference type="GO" id="GO:0000981">
    <property type="term" value="F:DNA-binding transcription factor activity, RNA polymerase II-specific"/>
    <property type="evidence" value="ECO:0007669"/>
    <property type="project" value="TreeGrafter"/>
</dbReference>
<feature type="compositionally biased region" description="Low complexity" evidence="14">
    <location>
        <begin position="1"/>
        <end position="39"/>
    </location>
</feature>
<feature type="domain" description="C2H2-type" evidence="15">
    <location>
        <begin position="467"/>
        <end position="494"/>
    </location>
</feature>
<dbReference type="Pfam" id="PF00096">
    <property type="entry name" value="zf-C2H2"/>
    <property type="match status" value="3"/>
</dbReference>
<keyword evidence="10" id="KW-1064">Adaptive immunity</keyword>
<feature type="region of interest" description="Disordered" evidence="14">
    <location>
        <begin position="601"/>
        <end position="621"/>
    </location>
</feature>
<evidence type="ECO:0000256" key="14">
    <source>
        <dbReference type="SAM" id="MobiDB-lite"/>
    </source>
</evidence>
<feature type="compositionally biased region" description="Basic residues" evidence="14">
    <location>
        <begin position="134"/>
        <end position="152"/>
    </location>
</feature>
<dbReference type="SUPFAM" id="SSF57667">
    <property type="entry name" value="beta-beta-alpha zinc fingers"/>
    <property type="match status" value="3"/>
</dbReference>
<evidence type="ECO:0000256" key="5">
    <source>
        <dbReference type="ARBA" id="ARBA00022771"/>
    </source>
</evidence>
<keyword evidence="11" id="KW-0804">Transcription</keyword>
<dbReference type="SMART" id="SM00355">
    <property type="entry name" value="ZnF_C2H2"/>
    <property type="match status" value="5"/>
</dbReference>
<feature type="compositionally biased region" description="Basic and acidic residues" evidence="14">
    <location>
        <begin position="728"/>
        <end position="760"/>
    </location>
</feature>
<feature type="region of interest" description="Disordered" evidence="14">
    <location>
        <begin position="349"/>
        <end position="399"/>
    </location>
</feature>
<dbReference type="Proteomes" id="UP001374579">
    <property type="component" value="Unassembled WGS sequence"/>
</dbReference>
<evidence type="ECO:0000256" key="1">
    <source>
        <dbReference type="ARBA" id="ARBA00004123"/>
    </source>
</evidence>
<keyword evidence="9" id="KW-0238">DNA-binding</keyword>
<dbReference type="PROSITE" id="PS50157">
    <property type="entry name" value="ZINC_FINGER_C2H2_2"/>
    <property type="match status" value="5"/>
</dbReference>
<comment type="subcellular location">
    <subcellularLocation>
        <location evidence="1">Nucleus</location>
    </subcellularLocation>
</comment>
<dbReference type="FunFam" id="3.30.160.60:FF:000132">
    <property type="entry name" value="PR domain zinc finger protein 1"/>
    <property type="match status" value="1"/>
</dbReference>
<dbReference type="GO" id="GO:0008270">
    <property type="term" value="F:zinc ion binding"/>
    <property type="evidence" value="ECO:0007669"/>
    <property type="project" value="UniProtKB-KW"/>
</dbReference>
<evidence type="ECO:0000256" key="7">
    <source>
        <dbReference type="ARBA" id="ARBA00022859"/>
    </source>
</evidence>
<evidence type="ECO:0000256" key="13">
    <source>
        <dbReference type="PROSITE-ProRule" id="PRU00042"/>
    </source>
</evidence>
<dbReference type="InterPro" id="IPR036236">
    <property type="entry name" value="Znf_C2H2_sf"/>
</dbReference>
<feature type="compositionally biased region" description="Polar residues" evidence="14">
    <location>
        <begin position="763"/>
        <end position="773"/>
    </location>
</feature>
<dbReference type="FunFam" id="3.30.160.60:FF:000262">
    <property type="entry name" value="PR domain zinc finger protein 1"/>
    <property type="match status" value="1"/>
</dbReference>
<accession>A0AAN9GI33</accession>
<keyword evidence="12" id="KW-0539">Nucleus</keyword>
<evidence type="ECO:0000256" key="11">
    <source>
        <dbReference type="ARBA" id="ARBA00023163"/>
    </source>
</evidence>
<dbReference type="Pfam" id="PF13912">
    <property type="entry name" value="zf-C2H2_6"/>
    <property type="match status" value="1"/>
</dbReference>
<proteinExistence type="predicted"/>
<evidence type="ECO:0000256" key="2">
    <source>
        <dbReference type="ARBA" id="ARBA00022588"/>
    </source>
</evidence>
<keyword evidence="8" id="KW-0805">Transcription regulation</keyword>
<evidence type="ECO:0000256" key="9">
    <source>
        <dbReference type="ARBA" id="ARBA00023125"/>
    </source>
</evidence>
<feature type="compositionally biased region" description="Polar residues" evidence="14">
    <location>
        <begin position="572"/>
        <end position="584"/>
    </location>
</feature>
<organism evidence="16 17">
    <name type="scientific">Littorina saxatilis</name>
    <dbReference type="NCBI Taxonomy" id="31220"/>
    <lineage>
        <taxon>Eukaryota</taxon>
        <taxon>Metazoa</taxon>
        <taxon>Spiralia</taxon>
        <taxon>Lophotrochozoa</taxon>
        <taxon>Mollusca</taxon>
        <taxon>Gastropoda</taxon>
        <taxon>Caenogastropoda</taxon>
        <taxon>Littorinimorpha</taxon>
        <taxon>Littorinoidea</taxon>
        <taxon>Littorinidae</taxon>
        <taxon>Littorina</taxon>
    </lineage>
</organism>
<feature type="region of interest" description="Disordered" evidence="14">
    <location>
        <begin position="569"/>
        <end position="588"/>
    </location>
</feature>
<keyword evidence="4" id="KW-0677">Repeat</keyword>
<dbReference type="EMBL" id="JBAMIC010000004">
    <property type="protein sequence ID" value="KAK7107615.1"/>
    <property type="molecule type" value="Genomic_DNA"/>
</dbReference>
<dbReference type="AlphaFoldDB" id="A0AAN9GI33"/>
<feature type="compositionally biased region" description="Low complexity" evidence="14">
    <location>
        <begin position="101"/>
        <end position="116"/>
    </location>
</feature>
<keyword evidence="3" id="KW-0479">Metal-binding</keyword>
<keyword evidence="6" id="KW-0862">Zinc</keyword>
<keyword evidence="17" id="KW-1185">Reference proteome</keyword>
<dbReference type="InterPro" id="IPR013087">
    <property type="entry name" value="Znf_C2H2_type"/>
</dbReference>
<keyword evidence="2" id="KW-0399">Innate immunity</keyword>
<dbReference type="GO" id="GO:0000122">
    <property type="term" value="P:negative regulation of transcription by RNA polymerase II"/>
    <property type="evidence" value="ECO:0007669"/>
    <property type="project" value="UniProtKB-ARBA"/>
</dbReference>
<dbReference type="GO" id="GO:0045087">
    <property type="term" value="P:innate immune response"/>
    <property type="evidence" value="ECO:0007669"/>
    <property type="project" value="UniProtKB-KW"/>
</dbReference>
<evidence type="ECO:0000313" key="16">
    <source>
        <dbReference type="EMBL" id="KAK7107615.1"/>
    </source>
</evidence>
<sequence length="787" mass="87417">MSLHGSHPHSLPSSSPKHLTPNSPSDRSVPASPSSSQTSCAVNGVTVSSTTPGLFRADSFTSPAKRRADDDEVLDFSISRRTSAASSPAHSERDDKFAPGSQGEKSSSLSSTSSFSPPRALPSSYAIDNILDRSRHHHHHRQQQPQQKKVKRTPSPSSPRSPVKLSPGFRRSPPVLSAPSSLKKERPEGQHGYLSRFPQLPGSGLFPGGNSFMDSLLLKKMHENGQDPRDLVLPGPLLPPAFPPEANGKIKGMDGEAPMNYPMPPLPFKFPLMPGYFMERGMSPLFDPLKHEALVSKFLSGNGKVGPVPPMLMPGHPLNNMFPFPSMYQLASQYGQFPAWPLFPPFPPGPLNHRPPSQPNVPPRPPSVSGPNNPADQVLNLSKNKNRDDPLGRGFRSLPFPLRKQNGKMHYECNVCYKTFGQLSNLKVHLRTHTGERPFVCQTCSKGFTQLAHLQKHHLVHTGEKPHECQVCSKRFSSTSNLKTHMRLHSGEKPFACRLCPAKFTQFVHLKLHRRLHTNERPYQCPRCNRKYISASGLKTHWKTGTCVPPEAIARYSVMVDAAMGLDKDSPESLQNAEATSTPESDFGSYLASRCSEALRDTAEGSPSEADSSDYSMPRCPDSEFRMSKISDPEFMMAQMAERDFRPSKLFEQQEFSKYSDPGCRIPKVSEADFRMSKISEDGYRTSQSSERDCRVPNLSEEEDRAGDEDVRDMSPASGHHQHVIGGKVKDEKEEEEEYKKEGLEDVVGFKHEREQRSPDRCNYSTVSSNSRAAFSPPIHTAQPLFA</sequence>
<evidence type="ECO:0000256" key="10">
    <source>
        <dbReference type="ARBA" id="ARBA00023130"/>
    </source>
</evidence>
<evidence type="ECO:0000256" key="12">
    <source>
        <dbReference type="ARBA" id="ARBA00023242"/>
    </source>
</evidence>
<gene>
    <name evidence="16" type="ORF">V1264_015508</name>
</gene>
<dbReference type="PROSITE" id="PS00028">
    <property type="entry name" value="ZINC_FINGER_C2H2_1"/>
    <property type="match status" value="4"/>
</dbReference>
<dbReference type="Gene3D" id="3.30.160.60">
    <property type="entry name" value="Classic Zinc Finger"/>
    <property type="match status" value="5"/>
</dbReference>
<reference evidence="16 17" key="1">
    <citation type="submission" date="2024-02" db="EMBL/GenBank/DDBJ databases">
        <title>Chromosome-scale genome assembly of the rough periwinkle Littorina saxatilis.</title>
        <authorList>
            <person name="De Jode A."/>
            <person name="Faria R."/>
            <person name="Formenti G."/>
            <person name="Sims Y."/>
            <person name="Smith T.P."/>
            <person name="Tracey A."/>
            <person name="Wood J.M.D."/>
            <person name="Zagrodzka Z.B."/>
            <person name="Johannesson K."/>
            <person name="Butlin R.K."/>
            <person name="Leder E.H."/>
        </authorList>
    </citation>
    <scope>NUCLEOTIDE SEQUENCE [LARGE SCALE GENOMIC DNA]</scope>
    <source>
        <strain evidence="16">Snail1</strain>
        <tissue evidence="16">Muscle</tissue>
    </source>
</reference>
<evidence type="ECO:0000313" key="17">
    <source>
        <dbReference type="Proteomes" id="UP001374579"/>
    </source>
</evidence>
<dbReference type="FunFam" id="3.30.160.60:FF:000100">
    <property type="entry name" value="Zinc finger 45-like"/>
    <property type="match status" value="1"/>
</dbReference>